<accession>W7F6J0</accession>
<dbReference type="EMBL" id="KE123648">
    <property type="protein sequence ID" value="EUR62110.1"/>
    <property type="molecule type" value="Genomic_DNA"/>
</dbReference>
<proteinExistence type="predicted"/>
<feature type="coiled-coil region" evidence="2">
    <location>
        <begin position="222"/>
        <end position="252"/>
    </location>
</feature>
<reference evidence="5" key="1">
    <citation type="submission" date="2007-11" db="EMBL/GenBank/DDBJ databases">
        <authorList>
            <consortium name="The Broad Institute Genome Sequencing Platform"/>
            <person name="Volkman S.K."/>
            <person name="Daily J.P."/>
            <person name="Sarr O."/>
            <person name="Ndiaye D."/>
            <person name="Ndir O."/>
            <person name="Mboup S."/>
            <person name="Lukens A."/>
            <person name="Stange-Thomann N."/>
            <person name="Mauceli E."/>
            <person name="Gnerre S."/>
            <person name="Jaffe D."/>
            <person name="Zainoun J."/>
            <person name="Wiegand R.C."/>
            <person name="Birren B."/>
            <person name="Galagan J."/>
            <person name="Lander E."/>
            <person name="Wirth D.F."/>
        </authorList>
    </citation>
    <scope>NUCLEOTIDE SEQUENCE [LARGE SCALE GENOMIC DNA]</scope>
    <source>
        <strain evidence="5">7G8</strain>
    </source>
</reference>
<organism evidence="4 5">
    <name type="scientific">Plasmodium falciparum (isolate 7G8)</name>
    <dbReference type="NCBI Taxonomy" id="57266"/>
    <lineage>
        <taxon>Eukaryota</taxon>
        <taxon>Sar</taxon>
        <taxon>Alveolata</taxon>
        <taxon>Apicomplexa</taxon>
        <taxon>Aconoidasida</taxon>
        <taxon>Haemosporida</taxon>
        <taxon>Plasmodiidae</taxon>
        <taxon>Plasmodium</taxon>
        <taxon>Plasmodium (Laverania)</taxon>
    </lineage>
</organism>
<dbReference type="OrthoDB" id="5538672at2759"/>
<protein>
    <submittedName>
        <fullName evidence="4">Uncharacterized protein</fullName>
    </submittedName>
</protein>
<dbReference type="PANTHER" id="PTHR15073">
    <property type="entry name" value="MICROTUBULE-ASSOCIATED PROTEIN"/>
    <property type="match status" value="1"/>
</dbReference>
<sequence>MKKYMLNLEEKYRKKKEEDLKKIVDKNKEDMKKFKEKENTFVNFLKNPRLNLSKDENLNDYLSIYPKTIQFVDIRKNEIFIKELLITNKSNILLHIIIIPPTSKQFYIKEIINIYNKQEENEKSNLNHQIAPGHSLKIKVCYNVVSLNYQEDHIRLLSEAGNEIIDIKVFHSIPKLIFEKVLNFGPIRPNEKKEKSFGIKNNGKDINLLICPKKLFHFYEKLKKVEEEKKILNLLLKKNNEETNDIEEINEKEDTYYIYNNVTSYSHNFLFLYKKFVNNFNTLYFEKILQDLYYIHLNSSEENFVTFTFKCNKIGIYQKDYYIITDNECNLNELEKNENVPDLINLNKLNIFEFSINVIVEPDDTYILNNILINKNINSAYNYMDIEISNNGLLDLNVVCSIYIKSYDNKDKESIILNINNKGIYYYDEYFNENCCDSLYNDIEKNKIIYDSKYCKDIEIYEKNKDRKKLCPFYIYPRKFNLSYKSRKKIFIIFKPLERHINYQNYYFILSVKNINKGCDLNIMDLFNIASKTRQHDEICGIPLVCINEKNIIKRKRKEIDKKEKEILKKKFGKKISKYYKSSTSSKASCISLCDDNITSSSYSQYSESYLKNKQTKKTKYFNKKERKKNFVSLLIPLYANIIEPNINIKAKKLSKSIFINPLYLYKCSFTMKNKNNFYINYFFPLVLNYSDNSSRDKKYLMEHINKEEENKEKNKEKYDSIYYYDYFEIIKDIYVKKSKNKKDEKKMSTYKMTTTNDNNNDDNNNDNNNNNNNNNNDHNNNGTQFCRIKKKKKKKEKKNVSTTYKQCSEKIKDDKKASDKYEYYNYLNSLNKKLIKYFHKKGDSDKVSMYVLVKNDVNENLKNDTLKENEQKYDKLKTNGKRKNILKIEKGTYFLKPYEKKKIVLYLLVNKYGYHKIDFKILFYMDNYRMEKTVTAKIYTRYKGLHFDKDAFIFKDSLCHYSYCNIIKVKNLDKDIKFISLDHDNKTDNNKRPFFIDCGFISLYMLYLYALKKKDKKKKCCPRKICTNIMNNIQEKIDSEHIDPKCIKKEDNNIYNCSLCKCTFNFNKIFHFFEKTYHEKYKEDRAYNFIYDSNEYLIQYINKNINNHVKNLNILESIYKYKKKENIFIHNNTIVYKNEEHVLFYPSNFLLLPLKEAFFFFFFFFSHAESVHLELGVKYNTFRKDIFVEGECKRHCIKVKDDIKIEKKNKNDDKKEISYVGICSEKKYFEVENLNELKISYEICNRKNGYFEYNYFKKQYVLVFDKNINIDCYYDNFSTFKKINNLEIIKGEKNVDCYINKNQCNDNKDIQHNILACIIFCDPSIHTIEGLGSNKHAFRLLLFYDENITKSKNFVNITFSVNLSYFNYTEVIKVYSEFYMHTFDFVYINEKNLLLSLYLYMKKEIEDKETTHINKDNLEIGKKVDDLSDTYFDDMINELDFMKAEKNKSSEENNMNTNTDFDRNINMDKNNNLNNKCDYTDNEKKSHSENNKSKFVEKTNDEFIKNTMYDDTCYNMKNIMNENNFSINYNNYDNEIYKKCKTFIWIHKLLHCLNNLIDYKFIHFIKKYKYELFYEYDKINILNVKDKNIMCENKENTENKINMGNKKELCKIYHFEINKENNTFYIIINNPNKYNTSIKINSEKSDVRNIINNIYNYCIHSLIIHKEWCGMSRISTNNMEDNKKVEHILMDSFNLHTLNAKVYEQLKHLNTPYINIRNDKNKKYNENKFYMYFYNILKEKKEYCLNIKKKLFLDFYIDIFLFNHFIYSNKCSFIKLYLYSDNINIYKDIISLNMNNSTYNNQIFIFSKIKSLHFVSSHKVNKDNDKAVFLNRLYVDKEILRNYANMSKSEKNVEVRKLAEYFDQILRPYEFIIYNSCSIKKILTWKIDKISYLNQKNEHRDTEADLMEEDNIYASNSRGIYNGNAENIGNSENAEDLEIFRTYYVDTEENDETSSSMSSISYNEQNEIQIKYSDNYINEEEKKKFQLSLEDILYREGKHVFKVTCNYNYIEIDNPKRECERVLHNDNNIMEKIKKNFFMEFYLSIMVEKPKIYLSYNNKIFYNKRIKYDYYYFNKKAYKKIDSMYKKQGINDILYKNINEINEYFDKTFLKNKKLKINFMNNMNIGFFTYICSTKFFDIKNIIIDDETFDHTNTKIYHIKCKSKICLDLEINQDKLKKEKIRQGSFPNNVVELKDQLDKKYIYEDFIIFQYLTTKKPQKFCIEFHYHIPYIILKENKYIFQVFNNLKRQNQQFIHCRDLYEIENNLLDKIKEGKIQYNEIEMKDNVYYINFFFDELKMYKSCLFLFNKTKIPANWVINDEEMMNKSTSMFKYGENQIFHFSKDKGILFGKTYDMDNVEDEQIERNPFLCPDYIIITFTPTSLSNVTKIYCINISPCEKIFLHLKGCYTKTNW</sequence>
<gene>
    <name evidence="4" type="ORF">PFBG_05825</name>
</gene>
<evidence type="ECO:0000313" key="5">
    <source>
        <dbReference type="Proteomes" id="UP000030688"/>
    </source>
</evidence>
<evidence type="ECO:0000256" key="1">
    <source>
        <dbReference type="ARBA" id="ARBA00023054"/>
    </source>
</evidence>
<dbReference type="Proteomes" id="UP000030688">
    <property type="component" value="Unassembled WGS sequence"/>
</dbReference>
<evidence type="ECO:0000256" key="3">
    <source>
        <dbReference type="SAM" id="MobiDB-lite"/>
    </source>
</evidence>
<feature type="compositionally biased region" description="Low complexity" evidence="3">
    <location>
        <begin position="766"/>
        <end position="782"/>
    </location>
</feature>
<name>W7F6J0_PLAF8</name>
<keyword evidence="1 2" id="KW-0175">Coiled coil</keyword>
<dbReference type="PANTHER" id="PTHR15073:SF16">
    <property type="entry name" value="EGF-LIKE DOMAIN-CONTAINING PROTEIN"/>
    <property type="match status" value="1"/>
</dbReference>
<reference evidence="4 5" key="2">
    <citation type="submission" date="2013-02" db="EMBL/GenBank/DDBJ databases">
        <title>The Genome Sequence of Plasmodium falciparum 7G8.</title>
        <authorList>
            <consortium name="The Broad Institute Genome Sequencing Platform"/>
            <consortium name="The Broad Institute Genome Sequencing Center for Infectious Disease"/>
            <person name="Neafsey D."/>
            <person name="Cheeseman I."/>
            <person name="Volkman S."/>
            <person name="Adams J."/>
            <person name="Walker B."/>
            <person name="Young S.K."/>
            <person name="Zeng Q."/>
            <person name="Gargeya S."/>
            <person name="Fitzgerald M."/>
            <person name="Haas B."/>
            <person name="Abouelleil A."/>
            <person name="Alvarado L."/>
            <person name="Arachchi H.M."/>
            <person name="Berlin A.M."/>
            <person name="Chapman S.B."/>
            <person name="Dewar J."/>
            <person name="Goldberg J."/>
            <person name="Griggs A."/>
            <person name="Gujja S."/>
            <person name="Hansen M."/>
            <person name="Howarth C."/>
            <person name="Imamovic A."/>
            <person name="Larimer J."/>
            <person name="McCowan C."/>
            <person name="Murphy C."/>
            <person name="Neiman D."/>
            <person name="Pearson M."/>
            <person name="Priest M."/>
            <person name="Roberts A."/>
            <person name="Saif S."/>
            <person name="Shea T."/>
            <person name="Sisk P."/>
            <person name="Sykes S."/>
            <person name="Wortman J."/>
            <person name="Nusbaum C."/>
            <person name="Birren B."/>
        </authorList>
    </citation>
    <scope>NUCLEOTIDE SEQUENCE [LARGE SCALE GENOMIC DNA]</scope>
    <source>
        <strain evidence="4 5">7G8</strain>
    </source>
</reference>
<evidence type="ECO:0000256" key="2">
    <source>
        <dbReference type="SAM" id="Coils"/>
    </source>
</evidence>
<evidence type="ECO:0000313" key="4">
    <source>
        <dbReference type="EMBL" id="EUR62110.1"/>
    </source>
</evidence>
<dbReference type="InterPro" id="IPR051483">
    <property type="entry name" value="MAP7_domain-containing"/>
</dbReference>
<feature type="region of interest" description="Disordered" evidence="3">
    <location>
        <begin position="752"/>
        <end position="784"/>
    </location>
</feature>